<reference evidence="1 2" key="1">
    <citation type="journal article" date="2018" name="Evol. Lett.">
        <title>Horizontal gene cluster transfer increased hallucinogenic mushroom diversity.</title>
        <authorList>
            <person name="Reynolds H.T."/>
            <person name="Vijayakumar V."/>
            <person name="Gluck-Thaler E."/>
            <person name="Korotkin H.B."/>
            <person name="Matheny P.B."/>
            <person name="Slot J.C."/>
        </authorList>
    </citation>
    <scope>NUCLEOTIDE SEQUENCE [LARGE SCALE GENOMIC DNA]</scope>
    <source>
        <strain evidence="1 2">SRW20</strain>
    </source>
</reference>
<dbReference type="EMBL" id="NHYE01004129">
    <property type="protein sequence ID" value="PPQ86163.1"/>
    <property type="molecule type" value="Genomic_DNA"/>
</dbReference>
<protein>
    <submittedName>
        <fullName evidence="1">Uncharacterized protein</fullName>
    </submittedName>
</protein>
<comment type="caution">
    <text evidence="1">The sequence shown here is derived from an EMBL/GenBank/DDBJ whole genome shotgun (WGS) entry which is preliminary data.</text>
</comment>
<evidence type="ECO:0000313" key="1">
    <source>
        <dbReference type="EMBL" id="PPQ86163.1"/>
    </source>
</evidence>
<name>A0A409X5U9_9AGAR</name>
<gene>
    <name evidence="1" type="ORF">CVT26_002831</name>
</gene>
<evidence type="ECO:0000313" key="2">
    <source>
        <dbReference type="Proteomes" id="UP000284706"/>
    </source>
</evidence>
<dbReference type="Proteomes" id="UP000284706">
    <property type="component" value="Unassembled WGS sequence"/>
</dbReference>
<organism evidence="1 2">
    <name type="scientific">Gymnopilus dilepis</name>
    <dbReference type="NCBI Taxonomy" id="231916"/>
    <lineage>
        <taxon>Eukaryota</taxon>
        <taxon>Fungi</taxon>
        <taxon>Dikarya</taxon>
        <taxon>Basidiomycota</taxon>
        <taxon>Agaricomycotina</taxon>
        <taxon>Agaricomycetes</taxon>
        <taxon>Agaricomycetidae</taxon>
        <taxon>Agaricales</taxon>
        <taxon>Agaricineae</taxon>
        <taxon>Hymenogastraceae</taxon>
        <taxon>Gymnopilus</taxon>
    </lineage>
</organism>
<keyword evidence="2" id="KW-1185">Reference proteome</keyword>
<proteinExistence type="predicted"/>
<sequence>MGYPAKEIFWIVGSIQQKSLAGYSMKITRKAIPSNPCDVGSRTAMLRQQQGDRIRREGEKYGTYQVRPSSPDGFVDDYPSRLPVLCLSFASRPLLSICPILYPILGRSPLVCCSKAKRHLATTFSDGDLTRGAWRGIEENSGRERTGRIYGFLATRRPFTIFRGILFKKLWPARIETSMLGLLIWRPYLLQSRLRNAQGTHDRPYAENLRGKINSIPHSADMVKALLGFNSAEGMTFETRAQAEADHYEGLDHIHKANVQDFAVCRRNSPNFDFH</sequence>
<accession>A0A409X5U9</accession>
<dbReference type="AlphaFoldDB" id="A0A409X5U9"/>
<dbReference type="InParanoid" id="A0A409X5U9"/>